<dbReference type="PANTHER" id="PTHR32332">
    <property type="entry name" value="2-NITROPROPANE DIOXYGENASE"/>
    <property type="match status" value="1"/>
</dbReference>
<proteinExistence type="predicted"/>
<gene>
    <name evidence="6" type="ORF">IAA63_02205</name>
</gene>
<dbReference type="Proteomes" id="UP000886723">
    <property type="component" value="Unassembled WGS sequence"/>
</dbReference>
<evidence type="ECO:0000313" key="6">
    <source>
        <dbReference type="EMBL" id="HIV11938.1"/>
    </source>
</evidence>
<dbReference type="InterPro" id="IPR013785">
    <property type="entry name" value="Aldolase_TIM"/>
</dbReference>
<dbReference type="EMBL" id="DVON01000042">
    <property type="protein sequence ID" value="HIV11938.1"/>
    <property type="molecule type" value="Genomic_DNA"/>
</dbReference>
<evidence type="ECO:0000256" key="3">
    <source>
        <dbReference type="ARBA" id="ARBA00022630"/>
    </source>
</evidence>
<dbReference type="PANTHER" id="PTHR32332:SF18">
    <property type="entry name" value="2-NITROPROPANE DIOXYGENASE"/>
    <property type="match status" value="1"/>
</dbReference>
<keyword evidence="3" id="KW-0285">Flavoprotein</keyword>
<dbReference type="Pfam" id="PF03060">
    <property type="entry name" value="NMO"/>
    <property type="match status" value="1"/>
</dbReference>
<reference evidence="6" key="2">
    <citation type="journal article" date="2021" name="PeerJ">
        <title>Extensive microbial diversity within the chicken gut microbiome revealed by metagenomics and culture.</title>
        <authorList>
            <person name="Gilroy R."/>
            <person name="Ravi A."/>
            <person name="Getino M."/>
            <person name="Pursley I."/>
            <person name="Horton D.L."/>
            <person name="Alikhan N.F."/>
            <person name="Baker D."/>
            <person name="Gharbi K."/>
            <person name="Hall N."/>
            <person name="Watson M."/>
            <person name="Adriaenssens E.M."/>
            <person name="Foster-Nyarko E."/>
            <person name="Jarju S."/>
            <person name="Secka A."/>
            <person name="Antonio M."/>
            <person name="Oren A."/>
            <person name="Chaudhuri R.R."/>
            <person name="La Ragione R."/>
            <person name="Hildebrand F."/>
            <person name="Pallen M.J."/>
        </authorList>
    </citation>
    <scope>NUCLEOTIDE SEQUENCE</scope>
    <source>
        <strain evidence="6">ChiBcec2-4451</strain>
    </source>
</reference>
<comment type="function">
    <text evidence="1">Nitronate monooxygenase that uses molecular oxygen to catalyze the oxidative denitrification of alkyl nitronates. Acts on propionate 3-nitronate (P3N), the presumed physiological substrate. Probably functions in the detoxification of P3N, a metabolic poison produced by plants and fungi as a defense mechanism.</text>
</comment>
<evidence type="ECO:0000256" key="1">
    <source>
        <dbReference type="ARBA" id="ARBA00003535"/>
    </source>
</evidence>
<accession>A0A9D1T5Z5</accession>
<keyword evidence="5" id="KW-0560">Oxidoreductase</keyword>
<evidence type="ECO:0000313" key="7">
    <source>
        <dbReference type="Proteomes" id="UP000886723"/>
    </source>
</evidence>
<dbReference type="AlphaFoldDB" id="A0A9D1T5Z5"/>
<evidence type="ECO:0000256" key="5">
    <source>
        <dbReference type="ARBA" id="ARBA00023002"/>
    </source>
</evidence>
<name>A0A9D1T5Z5_9FIRM</name>
<evidence type="ECO:0000256" key="4">
    <source>
        <dbReference type="ARBA" id="ARBA00022643"/>
    </source>
</evidence>
<evidence type="ECO:0000256" key="2">
    <source>
        <dbReference type="ARBA" id="ARBA00013457"/>
    </source>
</evidence>
<organism evidence="6 7">
    <name type="scientific">Candidatus Pullilachnospira stercoravium</name>
    <dbReference type="NCBI Taxonomy" id="2840913"/>
    <lineage>
        <taxon>Bacteria</taxon>
        <taxon>Bacillati</taxon>
        <taxon>Bacillota</taxon>
        <taxon>Clostridia</taxon>
        <taxon>Lachnospirales</taxon>
        <taxon>Lachnospiraceae</taxon>
        <taxon>Lachnospiraceae incertae sedis</taxon>
        <taxon>Candidatus Pullilachnospira</taxon>
    </lineage>
</organism>
<dbReference type="Gene3D" id="3.20.20.70">
    <property type="entry name" value="Aldolase class I"/>
    <property type="match status" value="1"/>
</dbReference>
<protein>
    <recommendedName>
        <fullName evidence="2">Probable nitronate monooxygenase</fullName>
    </recommendedName>
</protein>
<dbReference type="CDD" id="cd04730">
    <property type="entry name" value="NPD_like"/>
    <property type="match status" value="1"/>
</dbReference>
<dbReference type="InterPro" id="IPR004136">
    <property type="entry name" value="NMO"/>
</dbReference>
<keyword evidence="6" id="KW-0503">Monooxygenase</keyword>
<keyword evidence="4" id="KW-0288">FMN</keyword>
<sequence length="356" mass="38988">MSRGALQIGNLTARIPIIQGGMGVGISLSNLAGSVAACGGVGVISTAQIGFRDPEFEKNPIATNLRVIGEEIRKARQIARGGIIGVNIMVATRQYADYVKAAVRAGADLIISGAGLPTELPKLVEGSKIKIAPIVSTVKSAKVICKLWDRHYHREPDLVVIEGPKAGGHLGFTRKQLEEFTPESYDSEVRGIVQVVREYAQKYGHDIPVALAGGIFDRKDLEHAWELGADGVQMGTRFVTTWECDADDRYKQAYLKAKKEDIVIVDSPVGMPGRAIRNHFIETKDLEPEKITRCYQCISTCDPKNTPYCITRALTRAAVGDVDNALLFCGENAWRCGRMEHVSEIMEEMYPEAICK</sequence>
<dbReference type="GO" id="GO:0018580">
    <property type="term" value="F:nitronate monooxygenase activity"/>
    <property type="evidence" value="ECO:0007669"/>
    <property type="project" value="InterPro"/>
</dbReference>
<reference evidence="6" key="1">
    <citation type="submission" date="2020-10" db="EMBL/GenBank/DDBJ databases">
        <authorList>
            <person name="Gilroy R."/>
        </authorList>
    </citation>
    <scope>NUCLEOTIDE SEQUENCE</scope>
    <source>
        <strain evidence="6">ChiBcec2-4451</strain>
    </source>
</reference>
<dbReference type="SUPFAM" id="SSF51412">
    <property type="entry name" value="Inosine monophosphate dehydrogenase (IMPDH)"/>
    <property type="match status" value="1"/>
</dbReference>
<comment type="caution">
    <text evidence="6">The sequence shown here is derived from an EMBL/GenBank/DDBJ whole genome shotgun (WGS) entry which is preliminary data.</text>
</comment>